<dbReference type="RefSeq" id="WP_068542751.1">
    <property type="nucleotide sequence ID" value="NZ_LSFI01000036.1"/>
</dbReference>
<feature type="domain" description="Large ribosomal subunit protein uL5 C-terminal" evidence="8">
    <location>
        <begin position="84"/>
        <end position="177"/>
    </location>
</feature>
<dbReference type="SUPFAM" id="SSF55282">
    <property type="entry name" value="RL5-like"/>
    <property type="match status" value="1"/>
</dbReference>
<keyword evidence="2 5" id="KW-0689">Ribosomal protein</keyword>
<keyword evidence="5" id="KW-0694">RNA-binding</keyword>
<sequence>MSWLKQYYEEEVVPKLMEKFGYKNKLEVPRLEKIVLNMGLGEAVQNPKIIDQAVEELAMIAGQRPSIRRARKSIAAFKLREGMPIGVMVTLRKNRMYDFFTRLVNVALPRVRDFRGVPARGFDGRGNFTMGIDDHTIFPEVDPNKVEKIKGMNITFVTTAETDEEAFELLKNLGMPFKRKR</sequence>
<reference evidence="9 10" key="1">
    <citation type="submission" date="2016-02" db="EMBL/GenBank/DDBJ databases">
        <title>Draft genome sequence of Thermodesulfatator sp. S606.</title>
        <authorList>
            <person name="Lai Q."/>
            <person name="Cao J."/>
            <person name="Dupont S."/>
            <person name="Shao Z."/>
            <person name="Jebbar M."/>
            <person name="Alain K."/>
        </authorList>
    </citation>
    <scope>NUCLEOTIDE SEQUENCE [LARGE SCALE GENOMIC DNA]</scope>
    <source>
        <strain evidence="9 10">S606</strain>
    </source>
</reference>
<protein>
    <recommendedName>
        <fullName evidence="4 5">Large ribosomal subunit protein uL5</fullName>
    </recommendedName>
</protein>
<comment type="subunit">
    <text evidence="5">Part of the 50S ribosomal subunit; part of the 5S rRNA/L5/L18/L25 subcomplex. Contacts the 5S rRNA and the P site tRNA. Forms a bridge to the 30S subunit in the 70S ribosome.</text>
</comment>
<dbReference type="GO" id="GO:0019843">
    <property type="term" value="F:rRNA binding"/>
    <property type="evidence" value="ECO:0007669"/>
    <property type="project" value="UniProtKB-UniRule"/>
</dbReference>
<evidence type="ECO:0000313" key="9">
    <source>
        <dbReference type="EMBL" id="OAG27230.1"/>
    </source>
</evidence>
<dbReference type="GO" id="GO:0006412">
    <property type="term" value="P:translation"/>
    <property type="evidence" value="ECO:0007669"/>
    <property type="project" value="UniProtKB-UniRule"/>
</dbReference>
<dbReference type="STRING" id="1795632.TH606_08090"/>
<dbReference type="Proteomes" id="UP000076964">
    <property type="component" value="Unassembled WGS sequence"/>
</dbReference>
<dbReference type="PANTHER" id="PTHR11994">
    <property type="entry name" value="60S RIBOSOMAL PROTEIN L11-RELATED"/>
    <property type="match status" value="1"/>
</dbReference>
<dbReference type="Pfam" id="PF00281">
    <property type="entry name" value="Ribosomal_L5"/>
    <property type="match status" value="1"/>
</dbReference>
<dbReference type="Gene3D" id="3.30.1440.10">
    <property type="match status" value="1"/>
</dbReference>
<accession>A0A177E718</accession>
<dbReference type="Pfam" id="PF00673">
    <property type="entry name" value="Ribosomal_L5_C"/>
    <property type="match status" value="1"/>
</dbReference>
<dbReference type="InterPro" id="IPR031309">
    <property type="entry name" value="Ribosomal_uL5_C"/>
</dbReference>
<evidence type="ECO:0000256" key="3">
    <source>
        <dbReference type="ARBA" id="ARBA00023274"/>
    </source>
</evidence>
<name>A0A177E718_9BACT</name>
<gene>
    <name evidence="5" type="primary">rplE</name>
    <name evidence="9" type="ORF">TH606_08090</name>
</gene>
<dbReference type="InterPro" id="IPR020930">
    <property type="entry name" value="Ribosomal_uL5_bac-type"/>
</dbReference>
<keyword evidence="5" id="KW-0699">rRNA-binding</keyword>
<comment type="function">
    <text evidence="5">This is 1 of the proteins that bind and probably mediate the attachment of the 5S RNA into the large ribosomal subunit, where it forms part of the central protuberance. In the 70S ribosome it contacts protein S13 of the 30S subunit (bridge B1b), connecting the 2 subunits; this bridge is implicated in subunit movement. Contacts the P site tRNA; the 5S rRNA and some of its associated proteins might help stabilize positioning of ribosome-bound tRNAs.</text>
</comment>
<dbReference type="FunFam" id="3.30.1440.10:FF:000001">
    <property type="entry name" value="50S ribosomal protein L5"/>
    <property type="match status" value="1"/>
</dbReference>
<dbReference type="GO" id="GO:0000049">
    <property type="term" value="F:tRNA binding"/>
    <property type="evidence" value="ECO:0007669"/>
    <property type="project" value="UniProtKB-UniRule"/>
</dbReference>
<comment type="caution">
    <text evidence="9">The sequence shown here is derived from an EMBL/GenBank/DDBJ whole genome shotgun (WGS) entry which is preliminary data.</text>
</comment>
<dbReference type="EMBL" id="LSFI01000036">
    <property type="protein sequence ID" value="OAG27230.1"/>
    <property type="molecule type" value="Genomic_DNA"/>
</dbReference>
<comment type="similarity">
    <text evidence="1 5 6">Belongs to the universal ribosomal protein uL5 family.</text>
</comment>
<dbReference type="InterPro" id="IPR022803">
    <property type="entry name" value="Ribosomal_uL5_dom_sf"/>
</dbReference>
<dbReference type="GO" id="GO:0005840">
    <property type="term" value="C:ribosome"/>
    <property type="evidence" value="ECO:0007669"/>
    <property type="project" value="UniProtKB-KW"/>
</dbReference>
<dbReference type="GO" id="GO:0003735">
    <property type="term" value="F:structural constituent of ribosome"/>
    <property type="evidence" value="ECO:0007669"/>
    <property type="project" value="InterPro"/>
</dbReference>
<evidence type="ECO:0000256" key="5">
    <source>
        <dbReference type="HAMAP-Rule" id="MF_01333"/>
    </source>
</evidence>
<dbReference type="GO" id="GO:1990904">
    <property type="term" value="C:ribonucleoprotein complex"/>
    <property type="evidence" value="ECO:0007669"/>
    <property type="project" value="UniProtKB-KW"/>
</dbReference>
<evidence type="ECO:0000313" key="10">
    <source>
        <dbReference type="Proteomes" id="UP000076964"/>
    </source>
</evidence>
<dbReference type="AlphaFoldDB" id="A0A177E718"/>
<evidence type="ECO:0000259" key="7">
    <source>
        <dbReference type="Pfam" id="PF00281"/>
    </source>
</evidence>
<dbReference type="NCBIfam" id="NF000585">
    <property type="entry name" value="PRK00010.1"/>
    <property type="match status" value="1"/>
</dbReference>
<feature type="domain" description="Large ribosomal subunit protein uL5 N-terminal" evidence="7">
    <location>
        <begin position="24"/>
        <end position="80"/>
    </location>
</feature>
<proteinExistence type="inferred from homology"/>
<dbReference type="HAMAP" id="MF_01333_B">
    <property type="entry name" value="Ribosomal_uL5_B"/>
    <property type="match status" value="1"/>
</dbReference>
<dbReference type="InterPro" id="IPR031310">
    <property type="entry name" value="Ribosomal_uL5_N"/>
</dbReference>
<keyword evidence="5" id="KW-0820">tRNA-binding</keyword>
<dbReference type="InterPro" id="IPR002132">
    <property type="entry name" value="Ribosomal_uL5"/>
</dbReference>
<evidence type="ECO:0000259" key="8">
    <source>
        <dbReference type="Pfam" id="PF00673"/>
    </source>
</evidence>
<evidence type="ECO:0000256" key="4">
    <source>
        <dbReference type="ARBA" id="ARBA00035245"/>
    </source>
</evidence>
<organism evidence="9 10">
    <name type="scientific">Thermodesulfatator autotrophicus</name>
    <dbReference type="NCBI Taxonomy" id="1795632"/>
    <lineage>
        <taxon>Bacteria</taxon>
        <taxon>Pseudomonadati</taxon>
        <taxon>Thermodesulfobacteriota</taxon>
        <taxon>Thermodesulfobacteria</taxon>
        <taxon>Thermodesulfobacteriales</taxon>
        <taxon>Thermodesulfatatoraceae</taxon>
        <taxon>Thermodesulfatator</taxon>
    </lineage>
</organism>
<dbReference type="OrthoDB" id="9806626at2"/>
<evidence type="ECO:0000256" key="1">
    <source>
        <dbReference type="ARBA" id="ARBA00008553"/>
    </source>
</evidence>
<evidence type="ECO:0000256" key="2">
    <source>
        <dbReference type="ARBA" id="ARBA00022980"/>
    </source>
</evidence>
<dbReference type="PIRSF" id="PIRSF002161">
    <property type="entry name" value="Ribosomal_L5"/>
    <property type="match status" value="1"/>
</dbReference>
<keyword evidence="3 5" id="KW-0687">Ribonucleoprotein</keyword>
<keyword evidence="10" id="KW-1185">Reference proteome</keyword>
<evidence type="ECO:0000256" key="6">
    <source>
        <dbReference type="RuleBase" id="RU003930"/>
    </source>
</evidence>